<dbReference type="STRING" id="39966.A0A369J4G0"/>
<dbReference type="InParanoid" id="A0A369J4G0"/>
<protein>
    <submittedName>
        <fullName evidence="2">Uncharacterized protein</fullName>
    </submittedName>
</protein>
<feature type="compositionally biased region" description="Basic and acidic residues" evidence="1">
    <location>
        <begin position="411"/>
        <end position="423"/>
    </location>
</feature>
<feature type="region of interest" description="Disordered" evidence="1">
    <location>
        <begin position="734"/>
        <end position="757"/>
    </location>
</feature>
<dbReference type="Proteomes" id="UP000076154">
    <property type="component" value="Unassembled WGS sequence"/>
</dbReference>
<evidence type="ECO:0000256" key="1">
    <source>
        <dbReference type="SAM" id="MobiDB-lite"/>
    </source>
</evidence>
<feature type="region of interest" description="Disordered" evidence="1">
    <location>
        <begin position="906"/>
        <end position="930"/>
    </location>
</feature>
<dbReference type="EMBL" id="LUEZ02000136">
    <property type="protein sequence ID" value="RDB16030.1"/>
    <property type="molecule type" value="Genomic_DNA"/>
</dbReference>
<dbReference type="OrthoDB" id="3258279at2759"/>
<accession>A0A369J4G0</accession>
<feature type="region of interest" description="Disordered" evidence="1">
    <location>
        <begin position="578"/>
        <end position="610"/>
    </location>
</feature>
<organism evidence="2 3">
    <name type="scientific">Hypsizygus marmoreus</name>
    <name type="common">White beech mushroom</name>
    <name type="synonym">Agaricus marmoreus</name>
    <dbReference type="NCBI Taxonomy" id="39966"/>
    <lineage>
        <taxon>Eukaryota</taxon>
        <taxon>Fungi</taxon>
        <taxon>Dikarya</taxon>
        <taxon>Basidiomycota</taxon>
        <taxon>Agaricomycotina</taxon>
        <taxon>Agaricomycetes</taxon>
        <taxon>Agaricomycetidae</taxon>
        <taxon>Agaricales</taxon>
        <taxon>Tricholomatineae</taxon>
        <taxon>Lyophyllaceae</taxon>
        <taxon>Hypsizygus</taxon>
    </lineage>
</organism>
<evidence type="ECO:0000313" key="3">
    <source>
        <dbReference type="Proteomes" id="UP000076154"/>
    </source>
</evidence>
<sequence>MAENTRPPDRPIKIDLAKVSKEKKASKGAHLPMASDRMYNASHVGDSPARTQLISPPPEETLHFRRTSRSTPFTPSLLASNSGPKRKRNMPHLTEPTTEPPPPLEATPNPKPRKQSKHRSSVVADSPTRTAFRSPAPTTPSRPSRVLLTKSPHAENPDADFLLPIPSSATRRATTSVRARRTTPIPAYEPPSDVFTPPKVVMMTPTISKSSKRKTASKAKPSASKPLRIVIKKELPPIDLSAPMPPASPSDDPLLLSGPILPPTSTPTRPPREHREVAVATIAVQETLPPSSSPVDDDMEDMVPRFDWTRPEEPERSTDFSSMMDIDEPDADIQPLPLFNFNLPGSSDAGGWSDSDEEEDTRLPNGEVVEVGEGEYTGRWKTLAVRTKLDPPSSATRERMEEWGRPITPFPKEKIGRLDLLKEVDDEEEQEDAAGPDVEMERVDEYEVPLAEEEQEEEEEEQEEEEEEEAEQQEEEEREVREMSVPCDEEEQETPDDGVMSVELDEHEHTPTESPKGQFDFDASFENSTIIQVEQHAQKEHPPPEEEVGASIVLNDASHMEGRAPELLVEEVNYQDAIPQPLAHYPEDDDDEEEERQVREMSVEDDFEEEPAHLISAPNLYHPTLSPVQQVHRRSGPYEEREVAPVQDTPTSASWRTLADESAAVHVEKHEVAVAPLNDVDADSSDDESDTDIDLGVVKISSADPRAAARAAAILKQHDYDCFTKIMMKQRRRSSVHGGGIVKGMQKEKEREKKRRRTTMGVIGDRVYIPGSPVVTLPQLLREAEAEVVKVGTPAKEERNPFVTPAPVRYRDSVPFAGVAAWQAKGERAWTKEEWKLLDACFTDERLEVGGGEVLGGVDAVRPEDVVRRFVEMVGGQELGQAGMEVWGEEWSMDSLLRRVKALQNKQRSGNVAPPTTPYTPSPTTQNVWGNNIRRIPSMEVPDFTPLGRRALPPARAQRPVLPPPVKENAPFANLTPGKETTQMKRKLPMSLLAPRYSHLLEEAVAVSQLTTEVADRSVAGVVRRDGGGEQGQEDDDNYQEEALQSEEEGEDEGHSIATAIPERPKPPQAPATIGKRVKGFLFSYLPTLSKTAPPNLKKAAHQLPRRPGLPLPPLDVLEKQRGPISTPVRPPQPKPKHPKELVQLHPAPQVKPKQTMIPRARKPQRMVELHPVVVEEKERERESVVVRQRRSSGGSVKDLVRNFEELDGKGKGKAPELKRVRSIGEWRRGAGHPAMAHNAGGKPGWRP</sequence>
<feature type="region of interest" description="Disordered" evidence="1">
    <location>
        <begin position="1"/>
        <end position="557"/>
    </location>
</feature>
<feature type="region of interest" description="Disordered" evidence="1">
    <location>
        <begin position="1226"/>
        <end position="1248"/>
    </location>
</feature>
<feature type="compositionally biased region" description="Acidic residues" evidence="1">
    <location>
        <begin position="446"/>
        <end position="477"/>
    </location>
</feature>
<feature type="region of interest" description="Disordered" evidence="1">
    <location>
        <begin position="1091"/>
        <end position="1113"/>
    </location>
</feature>
<feature type="compositionally biased region" description="Low complexity" evidence="1">
    <location>
        <begin position="249"/>
        <end position="259"/>
    </location>
</feature>
<feature type="compositionally biased region" description="Basic and acidic residues" evidence="1">
    <location>
        <begin position="1"/>
        <end position="25"/>
    </location>
</feature>
<feature type="compositionally biased region" description="Acidic residues" evidence="1">
    <location>
        <begin position="487"/>
        <end position="496"/>
    </location>
</feature>
<feature type="compositionally biased region" description="Acidic residues" evidence="1">
    <location>
        <begin position="424"/>
        <end position="434"/>
    </location>
</feature>
<feature type="compositionally biased region" description="Basic residues" evidence="1">
    <location>
        <begin position="111"/>
        <end position="120"/>
    </location>
</feature>
<name>A0A369J4G0_HYPMA</name>
<gene>
    <name evidence="2" type="ORF">Hypma_003449</name>
</gene>
<feature type="compositionally biased region" description="Low complexity" evidence="1">
    <location>
        <begin position="167"/>
        <end position="177"/>
    </location>
</feature>
<proteinExistence type="predicted"/>
<comment type="caution">
    <text evidence="2">The sequence shown here is derived from an EMBL/GenBank/DDBJ whole genome shotgun (WGS) entry which is preliminary data.</text>
</comment>
<feature type="region of interest" description="Disordered" evidence="1">
    <location>
        <begin position="1021"/>
        <end position="1073"/>
    </location>
</feature>
<evidence type="ECO:0000313" key="2">
    <source>
        <dbReference type="EMBL" id="RDB16030.1"/>
    </source>
</evidence>
<feature type="compositionally biased region" description="Low complexity" evidence="1">
    <location>
        <begin position="133"/>
        <end position="145"/>
    </location>
</feature>
<feature type="compositionally biased region" description="Acidic residues" evidence="1">
    <location>
        <begin position="1032"/>
        <end position="1052"/>
    </location>
</feature>
<reference evidence="2" key="1">
    <citation type="submission" date="2018-04" db="EMBL/GenBank/DDBJ databases">
        <title>Whole genome sequencing of Hypsizygus marmoreus.</title>
        <authorList>
            <person name="Choi I.-G."/>
            <person name="Min B."/>
            <person name="Kim J.-G."/>
            <person name="Kim S."/>
            <person name="Oh Y.-L."/>
            <person name="Kong W.-S."/>
            <person name="Park H."/>
            <person name="Jeong J."/>
            <person name="Song E.-S."/>
        </authorList>
    </citation>
    <scope>NUCLEOTIDE SEQUENCE [LARGE SCALE GENOMIC DNA]</scope>
    <source>
        <strain evidence="2">51987-8</strain>
    </source>
</reference>
<feature type="compositionally biased region" description="Pro residues" evidence="1">
    <location>
        <begin position="260"/>
        <end position="269"/>
    </location>
</feature>
<feature type="compositionally biased region" description="Basic and acidic residues" evidence="1">
    <location>
        <begin position="302"/>
        <end position="318"/>
    </location>
</feature>
<feature type="region of interest" description="Disordered" evidence="1">
    <location>
        <begin position="955"/>
        <end position="985"/>
    </location>
</feature>
<feature type="compositionally biased region" description="Polar residues" evidence="1">
    <location>
        <begin position="69"/>
        <end position="83"/>
    </location>
</feature>
<keyword evidence="3" id="KW-1185">Reference proteome</keyword>
<dbReference type="AlphaFoldDB" id="A0A369J4G0"/>